<dbReference type="InterPro" id="IPR001753">
    <property type="entry name" value="Enoyl-CoA_hydra/iso"/>
</dbReference>
<comment type="caution">
    <text evidence="1">The sequence shown here is derived from an EMBL/GenBank/DDBJ whole genome shotgun (WGS) entry which is preliminary data.</text>
</comment>
<evidence type="ECO:0000313" key="1">
    <source>
        <dbReference type="EMBL" id="PMB98665.1"/>
    </source>
</evidence>
<gene>
    <name evidence="1" type="ORF">CJ198_04925</name>
</gene>
<keyword evidence="2" id="KW-1185">Reference proteome</keyword>
<dbReference type="InterPro" id="IPR029045">
    <property type="entry name" value="ClpP/crotonase-like_dom_sf"/>
</dbReference>
<evidence type="ECO:0000313" key="2">
    <source>
        <dbReference type="Proteomes" id="UP000235703"/>
    </source>
</evidence>
<dbReference type="EMBL" id="PNFZ01000002">
    <property type="protein sequence ID" value="PMB98665.1"/>
    <property type="molecule type" value="Genomic_DNA"/>
</dbReference>
<dbReference type="AlphaFoldDB" id="A0A2N6PJ06"/>
<dbReference type="SUPFAM" id="SSF52096">
    <property type="entry name" value="ClpP/crotonase"/>
    <property type="match status" value="1"/>
</dbReference>
<proteinExistence type="predicted"/>
<dbReference type="GO" id="GO:0006635">
    <property type="term" value="P:fatty acid beta-oxidation"/>
    <property type="evidence" value="ECO:0007669"/>
    <property type="project" value="TreeGrafter"/>
</dbReference>
<keyword evidence="1" id="KW-0413">Isomerase</keyword>
<dbReference type="Proteomes" id="UP000235703">
    <property type="component" value="Unassembled WGS sequence"/>
</dbReference>
<dbReference type="Gene3D" id="3.90.226.10">
    <property type="entry name" value="2-enoyl-CoA Hydratase, Chain A, domain 1"/>
    <property type="match status" value="1"/>
</dbReference>
<dbReference type="PANTHER" id="PTHR11941:SF127">
    <property type="entry name" value="ENOYL-COA HYDRATASE ECHA18 (ENOYL HYDRASE) (UNSATURATED ACYL-COA HYDRATASE) (CROTONASE)-RELATED"/>
    <property type="match status" value="1"/>
</dbReference>
<reference evidence="1 2" key="1">
    <citation type="submission" date="2017-09" db="EMBL/GenBank/DDBJ databases">
        <title>Bacterial strain isolated from the female urinary microbiota.</title>
        <authorList>
            <person name="Thomas-White K."/>
            <person name="Kumar N."/>
            <person name="Forster S."/>
            <person name="Putonti C."/>
            <person name="Lawley T."/>
            <person name="Wolfe A.J."/>
        </authorList>
    </citation>
    <scope>NUCLEOTIDE SEQUENCE [LARGE SCALE GENOMIC DNA]</scope>
    <source>
        <strain evidence="1 2">UMB0680</strain>
    </source>
</reference>
<dbReference type="PANTHER" id="PTHR11941">
    <property type="entry name" value="ENOYL-COA HYDRATASE-RELATED"/>
    <property type="match status" value="1"/>
</dbReference>
<dbReference type="GeneID" id="86841651"/>
<dbReference type="Pfam" id="PF00378">
    <property type="entry name" value="ECH_1"/>
    <property type="match status" value="1"/>
</dbReference>
<dbReference type="CDD" id="cd06558">
    <property type="entry name" value="crotonase-like"/>
    <property type="match status" value="1"/>
</dbReference>
<sequence>MSVLDQLRRSIESIEGFGFTVTGGVGTLVLDRPEKRNALSRRMWKALPGILAAIDAAEEIDVLILTGAGGHFSAGSDIHDLNVPLADFWETNSAAEAALASVSIPTIAAIEGNCVGGGTELAAACDVRVAAPGTIYGVTAAKLGLVYPPGPTKRLAAIIGDAWAKYFLLTAEIIDFDQAVNLGFIHTVSDHPLETAREIAATIASRSPLSQTGAKRILSGEVPDVSDGSWLAEAYATEIVEGQEAFFAKRRPDFSFTRQDWQD</sequence>
<name>A0A2N6PJ06_9MICO</name>
<protein>
    <submittedName>
        <fullName evidence="1">Enoyl-CoA hydratase/isomerase family protein</fullName>
    </submittedName>
</protein>
<dbReference type="GO" id="GO:0016853">
    <property type="term" value="F:isomerase activity"/>
    <property type="evidence" value="ECO:0007669"/>
    <property type="project" value="UniProtKB-KW"/>
</dbReference>
<dbReference type="RefSeq" id="WP_102161340.1">
    <property type="nucleotide sequence ID" value="NZ_JALXLX010000001.1"/>
</dbReference>
<dbReference type="OrthoDB" id="4608673at2"/>
<organism evidence="1 2">
    <name type="scientific">Brevibacterium luteolum</name>
    <dbReference type="NCBI Taxonomy" id="199591"/>
    <lineage>
        <taxon>Bacteria</taxon>
        <taxon>Bacillati</taxon>
        <taxon>Actinomycetota</taxon>
        <taxon>Actinomycetes</taxon>
        <taxon>Micrococcales</taxon>
        <taxon>Brevibacteriaceae</taxon>
        <taxon>Brevibacterium</taxon>
    </lineage>
</organism>
<accession>A0A2N6PJ06</accession>